<dbReference type="InterPro" id="IPR026341">
    <property type="entry name" value="T9SS_type_B"/>
</dbReference>
<evidence type="ECO:0000313" key="2">
    <source>
        <dbReference type="Proteomes" id="UP000649799"/>
    </source>
</evidence>
<reference evidence="1 2" key="1">
    <citation type="submission" date="2020-03" db="EMBL/GenBank/DDBJ databases">
        <title>Cyclobacterium plantarum sp. nov., a marine bacterium isolated from a coastal-marine wetland.</title>
        <authorList>
            <person name="Sanchez-Porro C."/>
            <person name="Ventosa A."/>
            <person name="Amoozegar M."/>
        </authorList>
    </citation>
    <scope>NUCLEOTIDE SEQUENCE [LARGE SCALE GENOMIC DNA]</scope>
    <source>
        <strain evidence="1 2">GBPx2</strain>
    </source>
</reference>
<name>A0ABX0HE43_9BACT</name>
<dbReference type="NCBIfam" id="TIGR04131">
    <property type="entry name" value="Bac_Flav_CTERM"/>
    <property type="match status" value="1"/>
</dbReference>
<gene>
    <name evidence="1" type="ORF">G9Q97_17505</name>
</gene>
<dbReference type="RefSeq" id="WP_166149163.1">
    <property type="nucleotide sequence ID" value="NZ_JAANYN010000008.1"/>
</dbReference>
<accession>A0ABX0HE43</accession>
<organism evidence="1 2">
    <name type="scientific">Cyclobacterium plantarum</name>
    <dbReference type="NCBI Taxonomy" id="2716263"/>
    <lineage>
        <taxon>Bacteria</taxon>
        <taxon>Pseudomonadati</taxon>
        <taxon>Bacteroidota</taxon>
        <taxon>Cytophagia</taxon>
        <taxon>Cytophagales</taxon>
        <taxon>Cyclobacteriaceae</taxon>
        <taxon>Cyclobacterium</taxon>
    </lineage>
</organism>
<dbReference type="Pfam" id="PF13585">
    <property type="entry name" value="CHU_C"/>
    <property type="match status" value="1"/>
</dbReference>
<comment type="caution">
    <text evidence="1">The sequence shown here is derived from an EMBL/GenBank/DDBJ whole genome shotgun (WGS) entry which is preliminary data.</text>
</comment>
<keyword evidence="2" id="KW-1185">Reference proteome</keyword>
<dbReference type="EMBL" id="JAANYN010000008">
    <property type="protein sequence ID" value="NHE58609.1"/>
    <property type="molecule type" value="Genomic_DNA"/>
</dbReference>
<dbReference type="Proteomes" id="UP000649799">
    <property type="component" value="Unassembled WGS sequence"/>
</dbReference>
<protein>
    <submittedName>
        <fullName evidence="1">Gliding motility-associated C-terminal domain-containing protein</fullName>
    </submittedName>
</protein>
<evidence type="ECO:0000313" key="1">
    <source>
        <dbReference type="EMBL" id="NHE58609.1"/>
    </source>
</evidence>
<sequence length="539" mass="60320">MKGFLGLILILFILTANAQEMTLRGNALVSIKEGGLGLSTPGIQLKDRSRLIHPAGIQLRESTYIQVKSPEARLLTGGLVSGETYELPVGISSKTIVKLTAHQEGAAFAVGMQSLPSDQSLPFTWSIDPVATDKKSGTNLFFEWEEGIEPKPFVLKALVSKSEGDWQMLPVPISGTRVGYENFNTWSESNQFTIKTITTDSDFDEVPDVQELKELTSWSNAGSYSDLDGDGVPDYIEMLDQTDPNNKMDYLDSNSDGIPDYTYNRSLISILDDLHRTIEWGDTGWMHDLQDSILAMTGSGRLEQIPILWKPQMVDVYSHGTYKVNGQIDLPDGIFNPYIIIPEMLVEVLPKAAPEDILLTNSEFTVVSGSSNYEVGAFSVVDSFDDVHWIKLLNEGYDNLLFEIKGNTLVWKSQSSAAGKTTFTIIVRVKDRDGNFLDKFFEITRHRPDSDDIPVNNTFSPNGDGINDSWWVPELRYFSGVRIQVFERSGKRIFYTENPDKKWDGTSNGKVLPVGTYFWTIEIGEFNTIRKGILNLLMQ</sequence>
<proteinExistence type="predicted"/>